<dbReference type="Proteomes" id="UP000774326">
    <property type="component" value="Unassembled WGS sequence"/>
</dbReference>
<keyword evidence="2" id="KW-1185">Reference proteome</keyword>
<reference evidence="1" key="1">
    <citation type="journal article" date="2021" name="Open Biol.">
        <title>Shared evolutionary footprints suggest mitochondrial oxidative damage underlies multiple complex I losses in fungi.</title>
        <authorList>
            <person name="Schikora-Tamarit M.A."/>
            <person name="Marcet-Houben M."/>
            <person name="Nosek J."/>
            <person name="Gabaldon T."/>
        </authorList>
    </citation>
    <scope>NUCLEOTIDE SEQUENCE</scope>
    <source>
        <strain evidence="1">CBS2887</strain>
    </source>
</reference>
<proteinExistence type="predicted"/>
<evidence type="ECO:0000313" key="1">
    <source>
        <dbReference type="EMBL" id="KAH3683722.1"/>
    </source>
</evidence>
<gene>
    <name evidence="1" type="ORF">WICPIJ_005311</name>
</gene>
<dbReference type="EMBL" id="JAEUBG010002982">
    <property type="protein sequence ID" value="KAH3683722.1"/>
    <property type="molecule type" value="Genomic_DNA"/>
</dbReference>
<accession>A0A9P8Q4C1</accession>
<sequence length="191" mass="21655">MFIITRFGLGIYQLDQVKSGCSVVQIDLDAFVDHVLQRVRVMVWDWGIFTVLNVLLQLQMGLGLRGTHTSDGKCTLAGERFSQTEVPQFVNISVCGLGDENVVWLDISVDEDLRCVVNHWELEVFVDALNLRHFNTVMTPVQSHQHLREHIPDQLLRNIKVVFLVLLDDAAQIATVTVLHVQKQNLPVTVM</sequence>
<reference evidence="1" key="2">
    <citation type="submission" date="2021-01" db="EMBL/GenBank/DDBJ databases">
        <authorList>
            <person name="Schikora-Tamarit M.A."/>
        </authorList>
    </citation>
    <scope>NUCLEOTIDE SEQUENCE</scope>
    <source>
        <strain evidence="1">CBS2887</strain>
    </source>
</reference>
<name>A0A9P8Q4C1_WICPI</name>
<protein>
    <submittedName>
        <fullName evidence="1">Uncharacterized protein</fullName>
    </submittedName>
</protein>
<organism evidence="1 2">
    <name type="scientific">Wickerhamomyces pijperi</name>
    <name type="common">Yeast</name>
    <name type="synonym">Pichia pijperi</name>
    <dbReference type="NCBI Taxonomy" id="599730"/>
    <lineage>
        <taxon>Eukaryota</taxon>
        <taxon>Fungi</taxon>
        <taxon>Dikarya</taxon>
        <taxon>Ascomycota</taxon>
        <taxon>Saccharomycotina</taxon>
        <taxon>Saccharomycetes</taxon>
        <taxon>Phaffomycetales</taxon>
        <taxon>Wickerhamomycetaceae</taxon>
        <taxon>Wickerhamomyces</taxon>
    </lineage>
</organism>
<comment type="caution">
    <text evidence="1">The sequence shown here is derived from an EMBL/GenBank/DDBJ whole genome shotgun (WGS) entry which is preliminary data.</text>
</comment>
<dbReference type="AlphaFoldDB" id="A0A9P8Q4C1"/>
<evidence type="ECO:0000313" key="2">
    <source>
        <dbReference type="Proteomes" id="UP000774326"/>
    </source>
</evidence>